<dbReference type="InterPro" id="IPR001647">
    <property type="entry name" value="HTH_TetR"/>
</dbReference>
<dbReference type="InterPro" id="IPR009057">
    <property type="entry name" value="Homeodomain-like_sf"/>
</dbReference>
<feature type="domain" description="HTH tetR-type" evidence="3">
    <location>
        <begin position="17"/>
        <end position="77"/>
    </location>
</feature>
<reference evidence="4 5" key="1">
    <citation type="submission" date="2017-03" db="EMBL/GenBank/DDBJ databases">
        <authorList>
            <person name="Afonso C.L."/>
            <person name="Miller P.J."/>
            <person name="Scott M.A."/>
            <person name="Spackman E."/>
            <person name="Goraichik I."/>
            <person name="Dimitrov K.M."/>
            <person name="Suarez D.L."/>
            <person name="Swayne D.E."/>
        </authorList>
    </citation>
    <scope>NUCLEOTIDE SEQUENCE [LARGE SCALE GENOMIC DNA]</scope>
    <source>
        <strain evidence="4 5">CECT 7691</strain>
    </source>
</reference>
<accession>A0A1Y5TVT3</accession>
<sequence>MARKAQRGAGAGDGGQPDIERKVVEATMALVGEEGWSATTLNRIADRSGVGLAEIRRHFRSRPAILEAFARHVDEAVLAGGHFDADEPARDRLFDVLMRRFDALAPHKEAIRRLAAEARRHPLTALSGGPSFLRSMTWMLAAAGIGTGGLAGMVRARGLGVVYLRTLTVWLDDESEDLGRTMSTLDKALKRAEAMLGAMPGCRRTRRNDSTASEPQPA</sequence>
<dbReference type="InParanoid" id="A0A1Y5TVT3"/>
<dbReference type="SUPFAM" id="SSF46689">
    <property type="entry name" value="Homeodomain-like"/>
    <property type="match status" value="1"/>
</dbReference>
<organism evidence="4 5">
    <name type="scientific">Oceanibacterium hippocampi</name>
    <dbReference type="NCBI Taxonomy" id="745714"/>
    <lineage>
        <taxon>Bacteria</taxon>
        <taxon>Pseudomonadati</taxon>
        <taxon>Pseudomonadota</taxon>
        <taxon>Alphaproteobacteria</taxon>
        <taxon>Sneathiellales</taxon>
        <taxon>Sneathiellaceae</taxon>
        <taxon>Oceanibacterium</taxon>
    </lineage>
</organism>
<evidence type="ECO:0000313" key="4">
    <source>
        <dbReference type="EMBL" id="SLN74495.1"/>
    </source>
</evidence>
<gene>
    <name evidence="4" type="ORF">OCH7691_03762</name>
</gene>
<dbReference type="GO" id="GO:0003677">
    <property type="term" value="F:DNA binding"/>
    <property type="evidence" value="ECO:0007669"/>
    <property type="project" value="UniProtKB-UniRule"/>
</dbReference>
<evidence type="ECO:0000256" key="1">
    <source>
        <dbReference type="ARBA" id="ARBA00023125"/>
    </source>
</evidence>
<dbReference type="RefSeq" id="WP_085885069.1">
    <property type="nucleotide sequence ID" value="NZ_FWFR01000003.1"/>
</dbReference>
<proteinExistence type="predicted"/>
<keyword evidence="5" id="KW-1185">Reference proteome</keyword>
<evidence type="ECO:0000259" key="3">
    <source>
        <dbReference type="PROSITE" id="PS50977"/>
    </source>
</evidence>
<dbReference type="EMBL" id="FWFR01000003">
    <property type="protein sequence ID" value="SLN74495.1"/>
    <property type="molecule type" value="Genomic_DNA"/>
</dbReference>
<dbReference type="Pfam" id="PF00440">
    <property type="entry name" value="TetR_N"/>
    <property type="match status" value="1"/>
</dbReference>
<protein>
    <submittedName>
        <fullName evidence="4">Transcriptional regulator BetI</fullName>
    </submittedName>
</protein>
<dbReference type="AlphaFoldDB" id="A0A1Y5TVT3"/>
<evidence type="ECO:0000256" key="2">
    <source>
        <dbReference type="PROSITE-ProRule" id="PRU00335"/>
    </source>
</evidence>
<dbReference type="Gene3D" id="1.10.357.10">
    <property type="entry name" value="Tetracycline Repressor, domain 2"/>
    <property type="match status" value="1"/>
</dbReference>
<dbReference type="Proteomes" id="UP000193200">
    <property type="component" value="Unassembled WGS sequence"/>
</dbReference>
<name>A0A1Y5TVT3_9PROT</name>
<dbReference type="PROSITE" id="PS50977">
    <property type="entry name" value="HTH_TETR_2"/>
    <property type="match status" value="1"/>
</dbReference>
<evidence type="ECO:0000313" key="5">
    <source>
        <dbReference type="Proteomes" id="UP000193200"/>
    </source>
</evidence>
<keyword evidence="1 2" id="KW-0238">DNA-binding</keyword>
<feature type="DNA-binding region" description="H-T-H motif" evidence="2">
    <location>
        <begin position="40"/>
        <end position="59"/>
    </location>
</feature>
<dbReference type="OrthoDB" id="7828598at2"/>